<gene>
    <name evidence="2" type="ORF">GTP45_26925</name>
</gene>
<feature type="region of interest" description="Disordered" evidence="1">
    <location>
        <begin position="263"/>
        <end position="283"/>
    </location>
</feature>
<name>A0A7X4GVN7_9BURK</name>
<evidence type="ECO:0000313" key="3">
    <source>
        <dbReference type="Proteomes" id="UP000450012"/>
    </source>
</evidence>
<dbReference type="Proteomes" id="UP000450012">
    <property type="component" value="Unassembled WGS sequence"/>
</dbReference>
<proteinExistence type="predicted"/>
<evidence type="ECO:0000256" key="1">
    <source>
        <dbReference type="SAM" id="MobiDB-lite"/>
    </source>
</evidence>
<dbReference type="EMBL" id="WWCK01000010">
    <property type="protein sequence ID" value="MYM70413.1"/>
    <property type="molecule type" value="Genomic_DNA"/>
</dbReference>
<accession>A0A7X4GVN7</accession>
<sequence length="392" mass="40828">MIQSGIAVRTPHGASVAELRAALAANRARPQLDKELYDDDGYPILTARLADAGDAALRAELEQWRSAQALDDPRFDLAQWRALAAATAVLAELAALAASHQQLAPWWQQEQERQQHRLPPDAAPLPPPPALQLLTVWPPEWQAPQRHLAERWLRAVATEAGWPSERLASAAPEAAQPADAAQVLAGLLARCADARQPCLAIVIAAGSHLSDTGIGRLANDNALFTAHQPQGRIPGEGAAGLLLADAAQAALLAGRDQGGSLLQALDSGQRSSGADSAQRDTDTSLSSAASAVLQAAQVDGGAITAVTADTGHRTSRVTELMRMLTAVTPQLDPGADLASIGASCGSCGDATWLTALAVADAEAQDRGGPVLCISNEDPYRRCAALLRPALPA</sequence>
<protein>
    <submittedName>
        <fullName evidence="2">Uncharacterized protein</fullName>
    </submittedName>
</protein>
<organism evidence="2 3">
    <name type="scientific">Duganella rivi</name>
    <dbReference type="NCBI Taxonomy" id="2666083"/>
    <lineage>
        <taxon>Bacteria</taxon>
        <taxon>Pseudomonadati</taxon>
        <taxon>Pseudomonadota</taxon>
        <taxon>Betaproteobacteria</taxon>
        <taxon>Burkholderiales</taxon>
        <taxon>Oxalobacteraceae</taxon>
        <taxon>Telluria group</taxon>
        <taxon>Duganella</taxon>
    </lineage>
</organism>
<comment type="caution">
    <text evidence="2">The sequence shown here is derived from an EMBL/GenBank/DDBJ whole genome shotgun (WGS) entry which is preliminary data.</text>
</comment>
<dbReference type="AlphaFoldDB" id="A0A7X4GVN7"/>
<feature type="compositionally biased region" description="Polar residues" evidence="1">
    <location>
        <begin position="266"/>
        <end position="275"/>
    </location>
</feature>
<keyword evidence="3" id="KW-1185">Reference proteome</keyword>
<reference evidence="2 3" key="1">
    <citation type="submission" date="2019-12" db="EMBL/GenBank/DDBJ databases">
        <title>Novel species isolated from a subtropical stream in China.</title>
        <authorList>
            <person name="Lu H."/>
        </authorList>
    </citation>
    <scope>NUCLEOTIDE SEQUENCE [LARGE SCALE GENOMIC DNA]</scope>
    <source>
        <strain evidence="2 3">FT55W</strain>
    </source>
</reference>
<evidence type="ECO:0000313" key="2">
    <source>
        <dbReference type="EMBL" id="MYM70413.1"/>
    </source>
</evidence>